<keyword evidence="1" id="KW-1133">Transmembrane helix</keyword>
<accession>A0ABM8W8P5</accession>
<dbReference type="NCBIfam" id="TIGR02532">
    <property type="entry name" value="IV_pilin_GFxxxE"/>
    <property type="match status" value="1"/>
</dbReference>
<dbReference type="Proteomes" id="UP000701702">
    <property type="component" value="Unassembled WGS sequence"/>
</dbReference>
<dbReference type="InterPro" id="IPR032092">
    <property type="entry name" value="PilW"/>
</dbReference>
<keyword evidence="1" id="KW-0472">Membrane</keyword>
<evidence type="ECO:0008006" key="4">
    <source>
        <dbReference type="Google" id="ProtNLM"/>
    </source>
</evidence>
<evidence type="ECO:0000313" key="3">
    <source>
        <dbReference type="Proteomes" id="UP000701702"/>
    </source>
</evidence>
<dbReference type="InterPro" id="IPR012902">
    <property type="entry name" value="N_methyl_site"/>
</dbReference>
<dbReference type="Pfam" id="PF07963">
    <property type="entry name" value="N_methyl"/>
    <property type="match status" value="1"/>
</dbReference>
<organism evidence="2 3">
    <name type="scientific">Cupriavidus pinatubonensis</name>
    <dbReference type="NCBI Taxonomy" id="248026"/>
    <lineage>
        <taxon>Bacteria</taxon>
        <taxon>Pseudomonadati</taxon>
        <taxon>Pseudomonadota</taxon>
        <taxon>Betaproteobacteria</taxon>
        <taxon>Burkholderiales</taxon>
        <taxon>Burkholderiaceae</taxon>
        <taxon>Cupriavidus</taxon>
    </lineage>
</organism>
<name>A0ABM8W8P5_9BURK</name>
<keyword evidence="3" id="KW-1185">Reference proteome</keyword>
<feature type="transmembrane region" description="Helical" evidence="1">
    <location>
        <begin position="25"/>
        <end position="46"/>
    </location>
</feature>
<protein>
    <recommendedName>
        <fullName evidence="4">Type IV pilus assembly protein PilW</fullName>
    </recommendedName>
</protein>
<dbReference type="Pfam" id="PF16074">
    <property type="entry name" value="PilW"/>
    <property type="match status" value="1"/>
</dbReference>
<reference evidence="2 3" key="1">
    <citation type="submission" date="2021-08" db="EMBL/GenBank/DDBJ databases">
        <authorList>
            <person name="Peeters C."/>
        </authorList>
    </citation>
    <scope>NUCLEOTIDE SEQUENCE [LARGE SCALE GENOMIC DNA]</scope>
    <source>
        <strain evidence="2 3">LMG 23994</strain>
    </source>
</reference>
<keyword evidence="1" id="KW-0812">Transmembrane</keyword>
<gene>
    <name evidence="2" type="ORF">LMG23994_00173</name>
</gene>
<evidence type="ECO:0000256" key="1">
    <source>
        <dbReference type="SAM" id="Phobius"/>
    </source>
</evidence>
<evidence type="ECO:0000313" key="2">
    <source>
        <dbReference type="EMBL" id="CAG9163587.1"/>
    </source>
</evidence>
<proteinExistence type="predicted"/>
<dbReference type="PROSITE" id="PS00409">
    <property type="entry name" value="PROKAR_NTER_METHYL"/>
    <property type="match status" value="1"/>
</dbReference>
<sequence>MAAVTNPAALRPLSTMRRHQAGMSLVELMVAITIGLFLLAGITALISQQSSTRSELDKASRQIESGRYAFTLLQDDIEHAGYYGRFGGTFAASSVLPNPCAVDTASVGDALALPLQGYDAPTSVPAPLSNCLADANHVAGTDILVTRRLETGDVLATPATGVAGQIYVQTTPADKKIGIGPDPTPAAPSTYTLVQKDATTPAPLWRYVQSVYFVSPCNRYAAGASVCTAAADGGKPVPTLKRLELTAVGGVPAFVITPLVDGIQNMQLDFGVDAIGAGTPAVPFITAPALADWPNVMAVQVSLLARNTDASAGYSDTKTYSMGSAGSVGPFSDAYKRHVYTGTVRVINPSSRRE</sequence>
<comment type="caution">
    <text evidence="2">The sequence shown here is derived from an EMBL/GenBank/DDBJ whole genome shotgun (WGS) entry which is preliminary data.</text>
</comment>
<dbReference type="EMBL" id="CAJZAF010000001">
    <property type="protein sequence ID" value="CAG9163587.1"/>
    <property type="molecule type" value="Genomic_DNA"/>
</dbReference>